<sequence length="68" mass="7456">MHSTTRVISSLQLRSVPEIEVNESVADLDDSGYQCPNDETKDDGDDAASSFVAREARLKGQTEPESAW</sequence>
<feature type="region of interest" description="Disordered" evidence="1">
    <location>
        <begin position="22"/>
        <end position="49"/>
    </location>
</feature>
<evidence type="ECO:0000313" key="3">
    <source>
        <dbReference type="Proteomes" id="UP001056384"/>
    </source>
</evidence>
<organism evidence="2 3">
    <name type="scientific">Septoria linicola</name>
    <dbReference type="NCBI Taxonomy" id="215465"/>
    <lineage>
        <taxon>Eukaryota</taxon>
        <taxon>Fungi</taxon>
        <taxon>Dikarya</taxon>
        <taxon>Ascomycota</taxon>
        <taxon>Pezizomycotina</taxon>
        <taxon>Dothideomycetes</taxon>
        <taxon>Dothideomycetidae</taxon>
        <taxon>Mycosphaerellales</taxon>
        <taxon>Mycosphaerellaceae</taxon>
        <taxon>Septoria</taxon>
    </lineage>
</organism>
<gene>
    <name evidence="2" type="ORF">Slin15195_G033390</name>
</gene>
<protein>
    <submittedName>
        <fullName evidence="2">Uncharacterized protein</fullName>
    </submittedName>
</protein>
<evidence type="ECO:0000313" key="2">
    <source>
        <dbReference type="EMBL" id="USW50020.1"/>
    </source>
</evidence>
<keyword evidence="3" id="KW-1185">Reference proteome</keyword>
<reference evidence="2" key="1">
    <citation type="submission" date="2022-06" db="EMBL/GenBank/DDBJ databases">
        <title>Complete genome sequences of two strains of the flax pathogen Septoria linicola.</title>
        <authorList>
            <person name="Lapalu N."/>
            <person name="Simon A."/>
            <person name="Demenou B."/>
            <person name="Paumier D."/>
            <person name="Guillot M.-P."/>
            <person name="Gout L."/>
            <person name="Valade R."/>
        </authorList>
    </citation>
    <scope>NUCLEOTIDE SEQUENCE</scope>
    <source>
        <strain evidence="2">SE15195</strain>
    </source>
</reference>
<evidence type="ECO:0000256" key="1">
    <source>
        <dbReference type="SAM" id="MobiDB-lite"/>
    </source>
</evidence>
<proteinExistence type="predicted"/>
<accession>A0A9Q9AP66</accession>
<name>A0A9Q9AP66_9PEZI</name>
<dbReference type="Proteomes" id="UP001056384">
    <property type="component" value="Chromosome 2"/>
</dbReference>
<dbReference type="EMBL" id="CP099419">
    <property type="protein sequence ID" value="USW50020.1"/>
    <property type="molecule type" value="Genomic_DNA"/>
</dbReference>
<dbReference type="AlphaFoldDB" id="A0A9Q9AP66"/>